<name>A0AAV7QIX5_PLEWA</name>
<organism evidence="1 2">
    <name type="scientific">Pleurodeles waltl</name>
    <name type="common">Iberian ribbed newt</name>
    <dbReference type="NCBI Taxonomy" id="8319"/>
    <lineage>
        <taxon>Eukaryota</taxon>
        <taxon>Metazoa</taxon>
        <taxon>Chordata</taxon>
        <taxon>Craniata</taxon>
        <taxon>Vertebrata</taxon>
        <taxon>Euteleostomi</taxon>
        <taxon>Amphibia</taxon>
        <taxon>Batrachia</taxon>
        <taxon>Caudata</taxon>
        <taxon>Salamandroidea</taxon>
        <taxon>Salamandridae</taxon>
        <taxon>Pleurodelinae</taxon>
        <taxon>Pleurodeles</taxon>
    </lineage>
</organism>
<comment type="caution">
    <text evidence="1">The sequence shown here is derived from an EMBL/GenBank/DDBJ whole genome shotgun (WGS) entry which is preliminary data.</text>
</comment>
<gene>
    <name evidence="1" type="ORF">NDU88_004809</name>
</gene>
<evidence type="ECO:0000313" key="1">
    <source>
        <dbReference type="EMBL" id="KAJ1138423.1"/>
    </source>
</evidence>
<proteinExistence type="predicted"/>
<accession>A0AAV7QIX5</accession>
<dbReference type="AlphaFoldDB" id="A0AAV7QIX5"/>
<reference evidence="1" key="1">
    <citation type="journal article" date="2022" name="bioRxiv">
        <title>Sequencing and chromosome-scale assembly of the giantPleurodeles waltlgenome.</title>
        <authorList>
            <person name="Brown T."/>
            <person name="Elewa A."/>
            <person name="Iarovenko S."/>
            <person name="Subramanian E."/>
            <person name="Araus A.J."/>
            <person name="Petzold A."/>
            <person name="Susuki M."/>
            <person name="Suzuki K.-i.T."/>
            <person name="Hayashi T."/>
            <person name="Toyoda A."/>
            <person name="Oliveira C."/>
            <person name="Osipova E."/>
            <person name="Leigh N.D."/>
            <person name="Simon A."/>
            <person name="Yun M.H."/>
        </authorList>
    </citation>
    <scope>NUCLEOTIDE SEQUENCE</scope>
    <source>
        <strain evidence="1">20211129_DDA</strain>
        <tissue evidence="1">Liver</tissue>
    </source>
</reference>
<evidence type="ECO:0000313" key="2">
    <source>
        <dbReference type="Proteomes" id="UP001066276"/>
    </source>
</evidence>
<protein>
    <submittedName>
        <fullName evidence="1">Uncharacterized protein</fullName>
    </submittedName>
</protein>
<dbReference type="Proteomes" id="UP001066276">
    <property type="component" value="Chromosome 6"/>
</dbReference>
<dbReference type="EMBL" id="JANPWB010000010">
    <property type="protein sequence ID" value="KAJ1138423.1"/>
    <property type="molecule type" value="Genomic_DNA"/>
</dbReference>
<sequence length="82" mass="9558">MKYRNSARAAEPQCMRRVQMVQMGRRGVNNQTRNPLQELEDESYARSEVNKEYLLPLPCVMALRTKSDELKGQKMDSYCMAL</sequence>
<keyword evidence="2" id="KW-1185">Reference proteome</keyword>